<proteinExistence type="predicted"/>
<dbReference type="AlphaFoldDB" id="A0A081DCZ6"/>
<dbReference type="EMBL" id="BBLG01000005">
    <property type="protein sequence ID" value="GAK76792.1"/>
    <property type="molecule type" value="Genomic_DNA"/>
</dbReference>
<name>A0A081DCZ6_NONUL</name>
<reference evidence="1 2" key="1">
    <citation type="journal article" date="2014" name="Genome Announc.">
        <title>Draft Genome Sequences of Marine Flavobacterium Nonlabens Strains NR17, NR24, NR27, NR32, NR33, and Ara13.</title>
        <authorList>
            <person name="Nakanishi M."/>
            <person name="Meirelles P."/>
            <person name="Suzuki R."/>
            <person name="Takatani N."/>
            <person name="Mino S."/>
            <person name="Suda W."/>
            <person name="Oshima K."/>
            <person name="Hattori M."/>
            <person name="Ohkuma M."/>
            <person name="Hosokawa M."/>
            <person name="Miyashita K."/>
            <person name="Thompson F.L."/>
            <person name="Niwa A."/>
            <person name="Sawabe T."/>
            <person name="Sawabe T."/>
        </authorList>
    </citation>
    <scope>NUCLEOTIDE SEQUENCE [LARGE SCALE GENOMIC DNA]</scope>
    <source>
        <strain evidence="2">JCM19296</strain>
    </source>
</reference>
<dbReference type="InterPro" id="IPR035986">
    <property type="entry name" value="PKD_dom_sf"/>
</dbReference>
<protein>
    <recommendedName>
        <fullName evidence="3">PKD domain-containing protein</fullName>
    </recommendedName>
</protein>
<comment type="caution">
    <text evidence="1">The sequence shown here is derived from an EMBL/GenBank/DDBJ whole genome shotgun (WGS) entry which is preliminary data.</text>
</comment>
<dbReference type="SUPFAM" id="SSF49299">
    <property type="entry name" value="PKD domain"/>
    <property type="match status" value="1"/>
</dbReference>
<organism evidence="1 2">
    <name type="scientific">Nonlabens ulvanivorans</name>
    <name type="common">Persicivirga ulvanivorans</name>
    <dbReference type="NCBI Taxonomy" id="906888"/>
    <lineage>
        <taxon>Bacteria</taxon>
        <taxon>Pseudomonadati</taxon>
        <taxon>Bacteroidota</taxon>
        <taxon>Flavobacteriia</taxon>
        <taxon>Flavobacteriales</taxon>
        <taxon>Flavobacteriaceae</taxon>
        <taxon>Nonlabens</taxon>
    </lineage>
</organism>
<dbReference type="Gene3D" id="2.60.40.10">
    <property type="entry name" value="Immunoglobulins"/>
    <property type="match status" value="1"/>
</dbReference>
<dbReference type="Proteomes" id="UP000028980">
    <property type="component" value="Unassembled WGS sequence"/>
</dbReference>
<gene>
    <name evidence="1" type="ORF">JCM19296_2392</name>
</gene>
<evidence type="ECO:0000313" key="2">
    <source>
        <dbReference type="Proteomes" id="UP000028980"/>
    </source>
</evidence>
<sequence>MFFGIIASSQTIDDFVFDVDVTNSYRFRITSNANITIDWGDGMTNSYGSPYDMQVSHTYPTAGMYTVVVTGPLESVNFYLNNNITVTQWG</sequence>
<evidence type="ECO:0008006" key="3">
    <source>
        <dbReference type="Google" id="ProtNLM"/>
    </source>
</evidence>
<accession>A0A081DCZ6</accession>
<dbReference type="InterPro" id="IPR013783">
    <property type="entry name" value="Ig-like_fold"/>
</dbReference>
<evidence type="ECO:0000313" key="1">
    <source>
        <dbReference type="EMBL" id="GAK76792.1"/>
    </source>
</evidence>